<sequence>MLAKFLNKRSRSRRHMRDYAKNVFEYDQYLLTDYIDSGMTDGFERVKQYREFDEDFRQWQLFGAEFGVPECHWGNVAQLTYIESGLLEPKPLMCSLAYGYFHTAIDYYQYYTTVEKTGEVANAGWMTTSVFRLVLMLFSELNTETDELYQALATAWRAGWIIRSHGFIGDFLVLLYGRYLGVIEPPFATEVQVTLRKTASFPYAEFLDNWDTQDEVFVRTMLQTLCDHQVEQAVIGDKKCFFEFNGGPHTYLPLTALMLLKLRSLRGLPNPQFSHPAFGDITALFEQVSTAFSDYVAAKKIQRIEDAADDVLTQALTRMQSQDFNAHAIFAKRHPS</sequence>
<name>A0AAW6QW40_9GAMM</name>
<comment type="caution">
    <text evidence="1">The sequence shown here is derived from an EMBL/GenBank/DDBJ whole genome shotgun (WGS) entry which is preliminary data.</text>
</comment>
<proteinExistence type="predicted"/>
<dbReference type="Proteomes" id="UP001152518">
    <property type="component" value="Unassembled WGS sequence"/>
</dbReference>
<dbReference type="AlphaFoldDB" id="A0AAW6QW40"/>
<organism evidence="1">
    <name type="scientific">Shewanella xiamenensis</name>
    <dbReference type="NCBI Taxonomy" id="332186"/>
    <lineage>
        <taxon>Bacteria</taxon>
        <taxon>Pseudomonadati</taxon>
        <taxon>Pseudomonadota</taxon>
        <taxon>Gammaproteobacteria</taxon>
        <taxon>Alteromonadales</taxon>
        <taxon>Shewanellaceae</taxon>
        <taxon>Shewanella</taxon>
    </lineage>
</organism>
<gene>
    <name evidence="1" type="ORF">E2650_09750</name>
</gene>
<evidence type="ECO:0000313" key="1">
    <source>
        <dbReference type="EMBL" id="MDG5900158.1"/>
    </source>
</evidence>
<reference evidence="1" key="1">
    <citation type="journal article" date="2019" name="Int J Environ Res Public Health">
        <title>Characterization of Chromosome-Mediated BlaOXA-894 in Shewanella xiamenensis Isolated from Pig Wastewater.</title>
        <authorList>
            <person name="Zou H."/>
            <person name="Zhou Z."/>
            <person name="Xia H."/>
            <person name="Zhao Q."/>
            <person name="Li X."/>
        </authorList>
    </citation>
    <scope>NUCLEOTIDE SEQUENCE</scope>
    <source>
        <strain evidence="1">2015oxa</strain>
    </source>
</reference>
<accession>A0AAW6QW40</accession>
<protein>
    <submittedName>
        <fullName evidence="1">Uncharacterized protein</fullName>
    </submittedName>
</protein>
<reference evidence="1" key="2">
    <citation type="submission" date="2019-04" db="EMBL/GenBank/DDBJ databases">
        <authorList>
            <person name="Zou H."/>
        </authorList>
    </citation>
    <scope>NUCLEOTIDE SEQUENCE</scope>
    <source>
        <strain evidence="1">2015oxa</strain>
    </source>
</reference>
<dbReference type="EMBL" id="SUNE01000005">
    <property type="protein sequence ID" value="MDG5900158.1"/>
    <property type="molecule type" value="Genomic_DNA"/>
</dbReference>